<accession>A0A0E9TC18</accession>
<name>A0A0E9TC18_ANGAN</name>
<reference evidence="1" key="1">
    <citation type="submission" date="2014-11" db="EMBL/GenBank/DDBJ databases">
        <authorList>
            <person name="Amaro Gonzalez C."/>
        </authorList>
    </citation>
    <scope>NUCLEOTIDE SEQUENCE</scope>
</reference>
<evidence type="ECO:0000313" key="1">
    <source>
        <dbReference type="EMBL" id="JAH50440.1"/>
    </source>
</evidence>
<protein>
    <submittedName>
        <fullName evidence="1">Uncharacterized protein</fullName>
    </submittedName>
</protein>
<dbReference type="EMBL" id="GBXM01058137">
    <property type="protein sequence ID" value="JAH50440.1"/>
    <property type="molecule type" value="Transcribed_RNA"/>
</dbReference>
<dbReference type="AlphaFoldDB" id="A0A0E9TC18"/>
<proteinExistence type="predicted"/>
<sequence length="33" mass="3839">MAHTYSTLSSSHNFTHSLTLREHAYTDELTHIH</sequence>
<reference evidence="1" key="2">
    <citation type="journal article" date="2015" name="Fish Shellfish Immunol.">
        <title>Early steps in the European eel (Anguilla anguilla)-Vibrio vulnificus interaction in the gills: Role of the RtxA13 toxin.</title>
        <authorList>
            <person name="Callol A."/>
            <person name="Pajuelo D."/>
            <person name="Ebbesson L."/>
            <person name="Teles M."/>
            <person name="MacKenzie S."/>
            <person name="Amaro C."/>
        </authorList>
    </citation>
    <scope>NUCLEOTIDE SEQUENCE</scope>
</reference>
<organism evidence="1">
    <name type="scientific">Anguilla anguilla</name>
    <name type="common">European freshwater eel</name>
    <name type="synonym">Muraena anguilla</name>
    <dbReference type="NCBI Taxonomy" id="7936"/>
    <lineage>
        <taxon>Eukaryota</taxon>
        <taxon>Metazoa</taxon>
        <taxon>Chordata</taxon>
        <taxon>Craniata</taxon>
        <taxon>Vertebrata</taxon>
        <taxon>Euteleostomi</taxon>
        <taxon>Actinopterygii</taxon>
        <taxon>Neopterygii</taxon>
        <taxon>Teleostei</taxon>
        <taxon>Anguilliformes</taxon>
        <taxon>Anguillidae</taxon>
        <taxon>Anguilla</taxon>
    </lineage>
</organism>